<keyword evidence="1" id="KW-0238">DNA-binding</keyword>
<evidence type="ECO:0000313" key="4">
    <source>
        <dbReference type="Proteomes" id="UP000316371"/>
    </source>
</evidence>
<name>A0A553DW82_9FLAO</name>
<dbReference type="PANTHER" id="PTHR46558:SF11">
    <property type="entry name" value="HTH-TYPE TRANSCRIPTIONAL REGULATOR XRE"/>
    <property type="match status" value="1"/>
</dbReference>
<dbReference type="Gene3D" id="1.10.260.40">
    <property type="entry name" value="lambda repressor-like DNA-binding domains"/>
    <property type="match status" value="1"/>
</dbReference>
<evidence type="ECO:0000259" key="2">
    <source>
        <dbReference type="PROSITE" id="PS50943"/>
    </source>
</evidence>
<feature type="domain" description="HTH cro/C1-type" evidence="2">
    <location>
        <begin position="19"/>
        <end position="73"/>
    </location>
</feature>
<dbReference type="AlphaFoldDB" id="A0A553DW82"/>
<reference evidence="3 4" key="1">
    <citation type="submission" date="2019-07" db="EMBL/GenBank/DDBJ databases">
        <title>Novel species of Flavobacterium.</title>
        <authorList>
            <person name="Liu Q."/>
            <person name="Xin Y.-H."/>
        </authorList>
    </citation>
    <scope>NUCLEOTIDE SEQUENCE [LARGE SCALE GENOMIC DNA]</scope>
    <source>
        <strain evidence="3 4">LB1R34</strain>
    </source>
</reference>
<dbReference type="EMBL" id="VJZT01000014">
    <property type="protein sequence ID" value="TRX37019.1"/>
    <property type="molecule type" value="Genomic_DNA"/>
</dbReference>
<dbReference type="SUPFAM" id="SSF47413">
    <property type="entry name" value="lambda repressor-like DNA-binding domains"/>
    <property type="match status" value="1"/>
</dbReference>
<dbReference type="GO" id="GO:0003677">
    <property type="term" value="F:DNA binding"/>
    <property type="evidence" value="ECO:0007669"/>
    <property type="project" value="UniProtKB-KW"/>
</dbReference>
<comment type="caution">
    <text evidence="3">The sequence shown here is derived from an EMBL/GenBank/DDBJ whole genome shotgun (WGS) entry which is preliminary data.</text>
</comment>
<sequence>MLGLAGAVILYIMNLGQNIKLLREQKGLLQKQVATEVGLGISHYNKIENGQREASVEMLDNLAKFYGISIDKIVHPDNEVPTEVVIEDKTTMEQLRLIQELEEKDKIIIFSMLDTMLTKKKFKDFFAKNVAML</sequence>
<dbReference type="RefSeq" id="WP_144257101.1">
    <property type="nucleotide sequence ID" value="NZ_VJZT01000014.1"/>
</dbReference>
<protein>
    <submittedName>
        <fullName evidence="3">Helix-turn-helix transcriptional regulator</fullName>
    </submittedName>
</protein>
<evidence type="ECO:0000313" key="3">
    <source>
        <dbReference type="EMBL" id="TRX37019.1"/>
    </source>
</evidence>
<accession>A0A553DW82</accession>
<dbReference type="Proteomes" id="UP000316371">
    <property type="component" value="Unassembled WGS sequence"/>
</dbReference>
<evidence type="ECO:0000256" key="1">
    <source>
        <dbReference type="ARBA" id="ARBA00023125"/>
    </source>
</evidence>
<gene>
    <name evidence="3" type="ORF">FNW21_12550</name>
</gene>
<dbReference type="InterPro" id="IPR001387">
    <property type="entry name" value="Cro/C1-type_HTH"/>
</dbReference>
<dbReference type="InterPro" id="IPR010982">
    <property type="entry name" value="Lambda_DNA-bd_dom_sf"/>
</dbReference>
<dbReference type="OrthoDB" id="769985at2"/>
<dbReference type="Pfam" id="PF01381">
    <property type="entry name" value="HTH_3"/>
    <property type="match status" value="1"/>
</dbReference>
<organism evidence="3 4">
    <name type="scientific">Flavobacterium restrictum</name>
    <dbReference type="NCBI Taxonomy" id="2594428"/>
    <lineage>
        <taxon>Bacteria</taxon>
        <taxon>Pseudomonadati</taxon>
        <taxon>Bacteroidota</taxon>
        <taxon>Flavobacteriia</taxon>
        <taxon>Flavobacteriales</taxon>
        <taxon>Flavobacteriaceae</taxon>
        <taxon>Flavobacterium</taxon>
    </lineage>
</organism>
<dbReference type="PANTHER" id="PTHR46558">
    <property type="entry name" value="TRACRIPTIONAL REGULATORY PROTEIN-RELATED-RELATED"/>
    <property type="match status" value="1"/>
</dbReference>
<dbReference type="CDD" id="cd00093">
    <property type="entry name" value="HTH_XRE"/>
    <property type="match status" value="1"/>
</dbReference>
<dbReference type="SMART" id="SM00530">
    <property type="entry name" value="HTH_XRE"/>
    <property type="match status" value="1"/>
</dbReference>
<proteinExistence type="predicted"/>
<keyword evidence="4" id="KW-1185">Reference proteome</keyword>
<dbReference type="PROSITE" id="PS50943">
    <property type="entry name" value="HTH_CROC1"/>
    <property type="match status" value="1"/>
</dbReference>